<evidence type="ECO:0000259" key="2">
    <source>
        <dbReference type="Pfam" id="PF05523"/>
    </source>
</evidence>
<protein>
    <submittedName>
        <fullName evidence="3">Uncharacterized protein</fullName>
    </submittedName>
</protein>
<gene>
    <name evidence="3" type="ORF">GMA92_09925</name>
</gene>
<evidence type="ECO:0000259" key="1">
    <source>
        <dbReference type="Pfam" id="PF04101"/>
    </source>
</evidence>
<dbReference type="InterPro" id="IPR011051">
    <property type="entry name" value="RmlC_Cupin_sf"/>
</dbReference>
<sequence length="330" mass="37440">MVTSFYKKDPIYELSHLILQSVGYKNCYQLVDKVLRYDLATPYFTTFFKDAKSISVCARSFDEKAVQQIRDRFDKAIVFVSVGRSVDLEEEIDVSHLNYQFIVTEGIQLSGDNVLYLPKEVENTQDYIKASEMVITKAGFGTVAETMLARKKCAVIGRETVAEDRATVHHLVERALAIQVEYSGGLDMEEIIGNLQTFKPRYETNPFTNDAAKIARLLVGHVLFELSSFGSLVPLDGDDFPFEVKRVFYLVDVKQGMTRGNHAYYKSEQVLICLHGSVKVRCNETVYALNDPKVGLYLAPEVWREAFDFSEGAVLLAVSSEPFCENDYRY</sequence>
<proteinExistence type="predicted"/>
<dbReference type="GO" id="GO:0016758">
    <property type="term" value="F:hexosyltransferase activity"/>
    <property type="evidence" value="ECO:0007669"/>
    <property type="project" value="InterPro"/>
</dbReference>
<dbReference type="Pfam" id="PF05523">
    <property type="entry name" value="FdtA"/>
    <property type="match status" value="1"/>
</dbReference>
<dbReference type="Gene3D" id="3.40.50.2000">
    <property type="entry name" value="Glycogen Phosphorylase B"/>
    <property type="match status" value="1"/>
</dbReference>
<dbReference type="InterPro" id="IPR014710">
    <property type="entry name" value="RmlC-like_jellyroll"/>
</dbReference>
<dbReference type="Pfam" id="PF04101">
    <property type="entry name" value="Glyco_tran_28_C"/>
    <property type="match status" value="1"/>
</dbReference>
<organism evidence="3 4">
    <name type="scientific">Turicibacter sanguinis</name>
    <dbReference type="NCBI Taxonomy" id="154288"/>
    <lineage>
        <taxon>Bacteria</taxon>
        <taxon>Bacillati</taxon>
        <taxon>Bacillota</taxon>
        <taxon>Erysipelotrichia</taxon>
        <taxon>Erysipelotrichales</taxon>
        <taxon>Turicibacteraceae</taxon>
        <taxon>Turicibacter</taxon>
    </lineage>
</organism>
<feature type="domain" description="Glycosyl transferase family 28 C-terminal" evidence="1">
    <location>
        <begin position="78"/>
        <end position="169"/>
    </location>
</feature>
<reference evidence="3 4" key="1">
    <citation type="journal article" date="2019" name="Nat. Med.">
        <title>A library of human gut bacterial isolates paired with longitudinal multiomics data enables mechanistic microbiome research.</title>
        <authorList>
            <person name="Poyet M."/>
            <person name="Groussin M."/>
            <person name="Gibbons S.M."/>
            <person name="Avila-Pacheco J."/>
            <person name="Jiang X."/>
            <person name="Kearney S.M."/>
            <person name="Perrotta A.R."/>
            <person name="Berdy B."/>
            <person name="Zhao S."/>
            <person name="Lieberman T.D."/>
            <person name="Swanson P.K."/>
            <person name="Smith M."/>
            <person name="Roesemann S."/>
            <person name="Alexander J.E."/>
            <person name="Rich S.A."/>
            <person name="Livny J."/>
            <person name="Vlamakis H."/>
            <person name="Clish C."/>
            <person name="Bullock K."/>
            <person name="Deik A."/>
            <person name="Scott J."/>
            <person name="Pierce K.A."/>
            <person name="Xavier R.J."/>
            <person name="Alm E.J."/>
        </authorList>
    </citation>
    <scope>NUCLEOTIDE SEQUENCE [LARGE SCALE GENOMIC DNA]</scope>
    <source>
        <strain evidence="3 4">BIOML-A198</strain>
    </source>
</reference>
<feature type="domain" description="Sugar 3,4-ketoisomerase QdtA cupin" evidence="2">
    <location>
        <begin position="236"/>
        <end position="328"/>
    </location>
</feature>
<evidence type="ECO:0000313" key="4">
    <source>
        <dbReference type="Proteomes" id="UP000487649"/>
    </source>
</evidence>
<dbReference type="Proteomes" id="UP000487649">
    <property type="component" value="Unassembled WGS sequence"/>
</dbReference>
<accession>A0A9X5APK0</accession>
<evidence type="ECO:0000313" key="3">
    <source>
        <dbReference type="EMBL" id="MTK21735.1"/>
    </source>
</evidence>
<dbReference type="Gene3D" id="2.60.120.10">
    <property type="entry name" value="Jelly Rolls"/>
    <property type="match status" value="1"/>
</dbReference>
<dbReference type="EMBL" id="WMQE01000022">
    <property type="protein sequence ID" value="MTK21735.1"/>
    <property type="molecule type" value="Genomic_DNA"/>
</dbReference>
<dbReference type="SUPFAM" id="SSF51182">
    <property type="entry name" value="RmlC-like cupins"/>
    <property type="match status" value="1"/>
</dbReference>
<dbReference type="AlphaFoldDB" id="A0A9X5APK0"/>
<dbReference type="CDD" id="cd20292">
    <property type="entry name" value="cupin_QdtA-like"/>
    <property type="match status" value="1"/>
</dbReference>
<dbReference type="InterPro" id="IPR007235">
    <property type="entry name" value="Glyco_trans_28_C"/>
</dbReference>
<comment type="caution">
    <text evidence="3">The sequence shown here is derived from an EMBL/GenBank/DDBJ whole genome shotgun (WGS) entry which is preliminary data.</text>
</comment>
<name>A0A9X5APK0_9FIRM</name>
<dbReference type="InterPro" id="IPR008894">
    <property type="entry name" value="QdtA_cupin_dom"/>
</dbReference>